<dbReference type="Pfam" id="PF14278">
    <property type="entry name" value="TetR_C_8"/>
    <property type="match status" value="1"/>
</dbReference>
<feature type="domain" description="HTH tetR-type" evidence="3">
    <location>
        <begin position="6"/>
        <end position="66"/>
    </location>
</feature>
<evidence type="ECO:0000256" key="1">
    <source>
        <dbReference type="ARBA" id="ARBA00023125"/>
    </source>
</evidence>
<keyword evidence="1 2" id="KW-0238">DNA-binding</keyword>
<dbReference type="PROSITE" id="PS50977">
    <property type="entry name" value="HTH_TETR_2"/>
    <property type="match status" value="1"/>
</dbReference>
<dbReference type="InterPro" id="IPR009057">
    <property type="entry name" value="Homeodomain-like_sf"/>
</dbReference>
<name>A0AAW9NKQ6_9BACL</name>
<dbReference type="AlphaFoldDB" id="A0AAW9NKQ6"/>
<keyword evidence="5" id="KW-1185">Reference proteome</keyword>
<protein>
    <submittedName>
        <fullName evidence="4">TetR family transcriptional regulator</fullName>
    </submittedName>
</protein>
<proteinExistence type="predicted"/>
<dbReference type="PANTHER" id="PTHR43479:SF7">
    <property type="entry name" value="TETR-FAMILY TRANSCRIPTIONAL REGULATOR"/>
    <property type="match status" value="1"/>
</dbReference>
<feature type="DNA-binding region" description="H-T-H motif" evidence="2">
    <location>
        <begin position="29"/>
        <end position="48"/>
    </location>
</feature>
<dbReference type="InterPro" id="IPR050624">
    <property type="entry name" value="HTH-type_Tx_Regulator"/>
</dbReference>
<evidence type="ECO:0000259" key="3">
    <source>
        <dbReference type="PROSITE" id="PS50977"/>
    </source>
</evidence>
<sequence length="173" mass="20270">MDRRIIKSQKAIQDTFLNLLMEEGFDAITVKQIAEEANIGRKTFYLHYLDKYDLLDKIIDEHLARLREICDQKQEKGLVEGTVIWFRYFEQHKPLFAALFSVHSTRSFQDKLLIFMMIEVEKKLHAQNVEQQIIVKFLATAVMGVLESYILEEFNADVDSVATRVGELMKMHL</sequence>
<dbReference type="Proteomes" id="UP001344888">
    <property type="component" value="Unassembled WGS sequence"/>
</dbReference>
<dbReference type="InterPro" id="IPR001647">
    <property type="entry name" value="HTH_TetR"/>
</dbReference>
<organism evidence="4 5">
    <name type="scientific">Metasolibacillus meyeri</name>
    <dbReference type="NCBI Taxonomy" id="1071052"/>
    <lineage>
        <taxon>Bacteria</taxon>
        <taxon>Bacillati</taxon>
        <taxon>Bacillota</taxon>
        <taxon>Bacilli</taxon>
        <taxon>Bacillales</taxon>
        <taxon>Caryophanaceae</taxon>
        <taxon>Metasolibacillus</taxon>
    </lineage>
</organism>
<reference evidence="4 5" key="1">
    <citation type="submission" date="2023-03" db="EMBL/GenBank/DDBJ databases">
        <title>Bacillus Genome Sequencing.</title>
        <authorList>
            <person name="Dunlap C."/>
        </authorList>
    </citation>
    <scope>NUCLEOTIDE SEQUENCE [LARGE SCALE GENOMIC DNA]</scope>
    <source>
        <strain evidence="4 5">B-59205</strain>
    </source>
</reference>
<evidence type="ECO:0000256" key="2">
    <source>
        <dbReference type="PROSITE-ProRule" id="PRU00335"/>
    </source>
</evidence>
<evidence type="ECO:0000313" key="5">
    <source>
        <dbReference type="Proteomes" id="UP001344888"/>
    </source>
</evidence>
<dbReference type="EMBL" id="JARSFG010000007">
    <property type="protein sequence ID" value="MEC1177877.1"/>
    <property type="molecule type" value="Genomic_DNA"/>
</dbReference>
<accession>A0AAW9NKQ6</accession>
<dbReference type="InterPro" id="IPR039532">
    <property type="entry name" value="TetR_C_Firmicutes"/>
</dbReference>
<dbReference type="Pfam" id="PF00440">
    <property type="entry name" value="TetR_N"/>
    <property type="match status" value="1"/>
</dbReference>
<gene>
    <name evidence="4" type="ORF">P9B03_05225</name>
</gene>
<comment type="caution">
    <text evidence="4">The sequence shown here is derived from an EMBL/GenBank/DDBJ whole genome shotgun (WGS) entry which is preliminary data.</text>
</comment>
<dbReference type="Gene3D" id="1.10.357.10">
    <property type="entry name" value="Tetracycline Repressor, domain 2"/>
    <property type="match status" value="1"/>
</dbReference>
<dbReference type="SUPFAM" id="SSF46689">
    <property type="entry name" value="Homeodomain-like"/>
    <property type="match status" value="1"/>
</dbReference>
<dbReference type="PANTHER" id="PTHR43479">
    <property type="entry name" value="ACREF/ENVCD OPERON REPRESSOR-RELATED"/>
    <property type="match status" value="1"/>
</dbReference>
<evidence type="ECO:0000313" key="4">
    <source>
        <dbReference type="EMBL" id="MEC1177877.1"/>
    </source>
</evidence>
<dbReference type="GO" id="GO:0003677">
    <property type="term" value="F:DNA binding"/>
    <property type="evidence" value="ECO:0007669"/>
    <property type="project" value="UniProtKB-UniRule"/>
</dbReference>